<dbReference type="CDD" id="cd00144">
    <property type="entry name" value="MPP_PPP_family"/>
    <property type="match status" value="1"/>
</dbReference>
<evidence type="ECO:0000259" key="1">
    <source>
        <dbReference type="Pfam" id="PF00149"/>
    </source>
</evidence>
<sequence>MSRLARRPTRTQGAPRPEGRIYAVGDIHGRHDLLEEALDLIAADRARHDDAGTLVFLGDYIDRGDHAAEVLATLRALPGSVVTLMGNHERMMLDFLHDPDRYGRRWLGNGGVQTLASFGVVPPADPTAPGAMATTARALRKAMASGTIDWLEGLPTLWRSGNLIFVHAGLDPDLPPEAQEEAAFLWGHPAFLRTPRQDGLWVVHGHTIVEQPEARGGRVALDSGAWITDRLTVGVLLQAGVSFLTATAD</sequence>
<dbReference type="PANTHER" id="PTHR42850:SF4">
    <property type="entry name" value="ZINC-DEPENDENT ENDOPOLYPHOSPHATASE"/>
    <property type="match status" value="1"/>
</dbReference>
<dbReference type="AlphaFoldDB" id="A0A0M6XPA0"/>
<dbReference type="InterPro" id="IPR029052">
    <property type="entry name" value="Metallo-depent_PP-like"/>
</dbReference>
<feature type="domain" description="Calcineurin-like phosphoesterase" evidence="1">
    <location>
        <begin position="20"/>
        <end position="207"/>
    </location>
</feature>
<dbReference type="OrthoDB" id="9807890at2"/>
<dbReference type="GO" id="GO:0005737">
    <property type="term" value="C:cytoplasm"/>
    <property type="evidence" value="ECO:0007669"/>
    <property type="project" value="TreeGrafter"/>
</dbReference>
<dbReference type="InterPro" id="IPR004843">
    <property type="entry name" value="Calcineurin-like_PHP"/>
</dbReference>
<keyword evidence="2" id="KW-0378">Hydrolase</keyword>
<gene>
    <name evidence="2" type="primary">pphB</name>
    <name evidence="2" type="ORF">JAN5088_01490</name>
</gene>
<dbReference type="Gene3D" id="3.60.21.10">
    <property type="match status" value="1"/>
</dbReference>
<dbReference type="GO" id="GO:0004722">
    <property type="term" value="F:protein serine/threonine phosphatase activity"/>
    <property type="evidence" value="ECO:0007669"/>
    <property type="project" value="UniProtKB-EC"/>
</dbReference>
<dbReference type="STRING" id="282197.SAMN04488517_101653"/>
<dbReference type="Proteomes" id="UP000048908">
    <property type="component" value="Unassembled WGS sequence"/>
</dbReference>
<accession>A0A0M6XPA0</accession>
<evidence type="ECO:0000313" key="3">
    <source>
        <dbReference type="Proteomes" id="UP000048908"/>
    </source>
</evidence>
<protein>
    <submittedName>
        <fullName evidence="2">Serine/threonine-protein phosphatase 2</fullName>
        <ecNumber evidence="2">3.1.3.16</ecNumber>
    </submittedName>
</protein>
<name>A0A0M6XPA0_9RHOB</name>
<dbReference type="GO" id="GO:0110154">
    <property type="term" value="P:RNA decapping"/>
    <property type="evidence" value="ECO:0007669"/>
    <property type="project" value="TreeGrafter"/>
</dbReference>
<reference evidence="2 3" key="1">
    <citation type="submission" date="2015-07" db="EMBL/GenBank/DDBJ databases">
        <authorList>
            <person name="Noorani M."/>
        </authorList>
    </citation>
    <scope>NUCLEOTIDE SEQUENCE [LARGE SCALE GENOMIC DNA]</scope>
    <source>
        <strain evidence="2 3">CECT 5088</strain>
    </source>
</reference>
<evidence type="ECO:0000313" key="2">
    <source>
        <dbReference type="EMBL" id="CTQ32718.1"/>
    </source>
</evidence>
<dbReference type="EMBL" id="CXPG01000014">
    <property type="protein sequence ID" value="CTQ32718.1"/>
    <property type="molecule type" value="Genomic_DNA"/>
</dbReference>
<dbReference type="PANTHER" id="PTHR42850">
    <property type="entry name" value="METALLOPHOSPHOESTERASE"/>
    <property type="match status" value="1"/>
</dbReference>
<dbReference type="RefSeq" id="WP_055682152.1">
    <property type="nucleotide sequence ID" value="NZ_CXPG01000014.1"/>
</dbReference>
<dbReference type="InterPro" id="IPR050126">
    <property type="entry name" value="Ap4A_hydrolase"/>
</dbReference>
<organism evidence="2 3">
    <name type="scientific">Jannaschia rubra</name>
    <dbReference type="NCBI Taxonomy" id="282197"/>
    <lineage>
        <taxon>Bacteria</taxon>
        <taxon>Pseudomonadati</taxon>
        <taxon>Pseudomonadota</taxon>
        <taxon>Alphaproteobacteria</taxon>
        <taxon>Rhodobacterales</taxon>
        <taxon>Roseobacteraceae</taxon>
        <taxon>Jannaschia</taxon>
    </lineage>
</organism>
<dbReference type="EC" id="3.1.3.16" evidence="2"/>
<proteinExistence type="predicted"/>
<dbReference type="GO" id="GO:0008803">
    <property type="term" value="F:bis(5'-nucleosyl)-tetraphosphatase (symmetrical) activity"/>
    <property type="evidence" value="ECO:0007669"/>
    <property type="project" value="TreeGrafter"/>
</dbReference>
<keyword evidence="3" id="KW-1185">Reference proteome</keyword>
<dbReference type="Pfam" id="PF00149">
    <property type="entry name" value="Metallophos"/>
    <property type="match status" value="1"/>
</dbReference>
<dbReference type="SUPFAM" id="SSF56300">
    <property type="entry name" value="Metallo-dependent phosphatases"/>
    <property type="match status" value="1"/>
</dbReference>